<keyword evidence="7" id="KW-0998">Cell outer membrane</keyword>
<comment type="similarity">
    <text evidence="2">Belongs to the outer membrane factor (OMF) (TC 1.B.17) family.</text>
</comment>
<keyword evidence="6" id="KW-0472">Membrane</keyword>
<dbReference type="Gene3D" id="1.20.1600.10">
    <property type="entry name" value="Outer membrane efflux proteins (OEP)"/>
    <property type="match status" value="1"/>
</dbReference>
<dbReference type="PANTHER" id="PTHR30026:SF20">
    <property type="entry name" value="OUTER MEMBRANE PROTEIN TOLC"/>
    <property type="match status" value="1"/>
</dbReference>
<dbReference type="Proteomes" id="UP000308001">
    <property type="component" value="Unassembled WGS sequence"/>
</dbReference>
<dbReference type="InterPro" id="IPR051906">
    <property type="entry name" value="TolC-like"/>
</dbReference>
<dbReference type="GO" id="GO:0015562">
    <property type="term" value="F:efflux transmembrane transporter activity"/>
    <property type="evidence" value="ECO:0007669"/>
    <property type="project" value="InterPro"/>
</dbReference>
<evidence type="ECO:0000256" key="7">
    <source>
        <dbReference type="ARBA" id="ARBA00023237"/>
    </source>
</evidence>
<dbReference type="RefSeq" id="WP_138142988.1">
    <property type="nucleotide sequence ID" value="NZ_VBUF01000004.1"/>
</dbReference>
<evidence type="ECO:0000256" key="3">
    <source>
        <dbReference type="ARBA" id="ARBA00022448"/>
    </source>
</evidence>
<feature type="coiled-coil region" evidence="8">
    <location>
        <begin position="100"/>
        <end position="159"/>
    </location>
</feature>
<reference evidence="9 10" key="1">
    <citation type="submission" date="2019-05" db="EMBL/GenBank/DDBJ databases">
        <title>Arcobacter cibarius and Arcobacter thereius providing challenges in identification an antibiotic susceptibility and Quinolone resistance.</title>
        <authorList>
            <person name="Busch A."/>
            <person name="Hanel I."/>
            <person name="Hotzel H."/>
            <person name="Tomaso H."/>
        </authorList>
    </citation>
    <scope>NUCLEOTIDE SEQUENCE [LARGE SCALE GENOMIC DNA]</scope>
    <source>
        <strain evidence="9 10">17CS1191_2</strain>
    </source>
</reference>
<proteinExistence type="inferred from homology"/>
<evidence type="ECO:0000313" key="10">
    <source>
        <dbReference type="Proteomes" id="UP000308001"/>
    </source>
</evidence>
<comment type="subcellular location">
    <subcellularLocation>
        <location evidence="1">Cell outer membrane</location>
    </subcellularLocation>
</comment>
<evidence type="ECO:0000256" key="6">
    <source>
        <dbReference type="ARBA" id="ARBA00023136"/>
    </source>
</evidence>
<accession>A0A5R9GXN8</accession>
<evidence type="ECO:0000256" key="2">
    <source>
        <dbReference type="ARBA" id="ARBA00007613"/>
    </source>
</evidence>
<dbReference type="InterPro" id="IPR003423">
    <property type="entry name" value="OMP_efflux"/>
</dbReference>
<dbReference type="SUPFAM" id="SSF56954">
    <property type="entry name" value="Outer membrane efflux proteins (OEP)"/>
    <property type="match status" value="1"/>
</dbReference>
<comment type="caution">
    <text evidence="9">The sequence shown here is derived from an EMBL/GenBank/DDBJ whole genome shotgun (WGS) entry which is preliminary data.</text>
</comment>
<dbReference type="EMBL" id="VBUF01000004">
    <property type="protein sequence ID" value="TLS71496.1"/>
    <property type="molecule type" value="Genomic_DNA"/>
</dbReference>
<organism evidence="9 10">
    <name type="scientific">Aliarcobacter thereius</name>
    <dbReference type="NCBI Taxonomy" id="544718"/>
    <lineage>
        <taxon>Bacteria</taxon>
        <taxon>Pseudomonadati</taxon>
        <taxon>Campylobacterota</taxon>
        <taxon>Epsilonproteobacteria</taxon>
        <taxon>Campylobacterales</taxon>
        <taxon>Arcobacteraceae</taxon>
        <taxon>Aliarcobacter</taxon>
    </lineage>
</organism>
<keyword evidence="4" id="KW-1134">Transmembrane beta strand</keyword>
<evidence type="ECO:0000256" key="8">
    <source>
        <dbReference type="SAM" id="Coils"/>
    </source>
</evidence>
<sequence>MKKIYFVFLLPLFLYSQNLEELINLSVENRLVESTKQRVDALKEDYKGTKSGYLPQFNVGAKYYINDNEHSSLGISKKGFNAYGSVDFIVYDGGKRGDTFDIYESSIKSQEQSLEALKNNISLNVVNYYYNYLSLDARKDAKQREIEQLTAQKNRIEKFYEAGTATEDEFQKIVSRLEMANVELQEVELNLVTILHNLEYITGSIVTISSGSIVTISSGSTVKALEEDIETNDRFDIQALLYDSEAKSYSTKAEKSGYLPTISLNHTMNYDDKDYRDDNMRNGPYHQNISSANLNWNIFSFGETKFKSEAKHKEYLASKLNYDYEKNRADVDLKLSLKAYDIALAKIKSSEASVIAAQTAYEVIKSKFENGLIDNVAYLQSLTEKYDAISQHKQSLNDLEIKKATIIYNSGEKIKEYIR</sequence>
<evidence type="ECO:0000256" key="1">
    <source>
        <dbReference type="ARBA" id="ARBA00004442"/>
    </source>
</evidence>
<keyword evidence="5" id="KW-0812">Transmembrane</keyword>
<dbReference type="GO" id="GO:0015288">
    <property type="term" value="F:porin activity"/>
    <property type="evidence" value="ECO:0007669"/>
    <property type="project" value="TreeGrafter"/>
</dbReference>
<gene>
    <name evidence="9" type="ORF">FE246_07745</name>
</gene>
<dbReference type="AlphaFoldDB" id="A0A5R9GXN8"/>
<protein>
    <submittedName>
        <fullName evidence="9">TolC family protein</fullName>
    </submittedName>
</protein>
<keyword evidence="8" id="KW-0175">Coiled coil</keyword>
<evidence type="ECO:0000256" key="4">
    <source>
        <dbReference type="ARBA" id="ARBA00022452"/>
    </source>
</evidence>
<dbReference type="Pfam" id="PF02321">
    <property type="entry name" value="OEP"/>
    <property type="match status" value="2"/>
</dbReference>
<dbReference type="PANTHER" id="PTHR30026">
    <property type="entry name" value="OUTER MEMBRANE PROTEIN TOLC"/>
    <property type="match status" value="1"/>
</dbReference>
<dbReference type="GO" id="GO:0009279">
    <property type="term" value="C:cell outer membrane"/>
    <property type="evidence" value="ECO:0007669"/>
    <property type="project" value="UniProtKB-SubCell"/>
</dbReference>
<dbReference type="GO" id="GO:1990281">
    <property type="term" value="C:efflux pump complex"/>
    <property type="evidence" value="ECO:0007669"/>
    <property type="project" value="TreeGrafter"/>
</dbReference>
<keyword evidence="3" id="KW-0813">Transport</keyword>
<evidence type="ECO:0000256" key="5">
    <source>
        <dbReference type="ARBA" id="ARBA00022692"/>
    </source>
</evidence>
<name>A0A5R9GXN8_9BACT</name>
<evidence type="ECO:0000313" key="9">
    <source>
        <dbReference type="EMBL" id="TLS71496.1"/>
    </source>
</evidence>